<dbReference type="Proteomes" id="UP000053240">
    <property type="component" value="Unassembled WGS sequence"/>
</dbReference>
<accession>A0A194QSE9</accession>
<name>A0A194QSE9_PAPMA</name>
<dbReference type="EMBL" id="KQ461154">
    <property type="protein sequence ID" value="KPJ08412.1"/>
    <property type="molecule type" value="Genomic_DNA"/>
</dbReference>
<dbReference type="AlphaFoldDB" id="A0A194QSE9"/>
<reference evidence="2 3" key="1">
    <citation type="journal article" date="2015" name="Nat. Commun.">
        <title>Outbred genome sequencing and CRISPR/Cas9 gene editing in butterflies.</title>
        <authorList>
            <person name="Li X."/>
            <person name="Fan D."/>
            <person name="Zhang W."/>
            <person name="Liu G."/>
            <person name="Zhang L."/>
            <person name="Zhao L."/>
            <person name="Fang X."/>
            <person name="Chen L."/>
            <person name="Dong Y."/>
            <person name="Chen Y."/>
            <person name="Ding Y."/>
            <person name="Zhao R."/>
            <person name="Feng M."/>
            <person name="Zhu Y."/>
            <person name="Feng Y."/>
            <person name="Jiang X."/>
            <person name="Zhu D."/>
            <person name="Xiang H."/>
            <person name="Feng X."/>
            <person name="Li S."/>
            <person name="Wang J."/>
            <person name="Zhang G."/>
            <person name="Kronforst M.R."/>
            <person name="Wang W."/>
        </authorList>
    </citation>
    <scope>NUCLEOTIDE SEQUENCE [LARGE SCALE GENOMIC DNA]</scope>
    <source>
        <strain evidence="2">Ya'a_city_454_Pm</strain>
        <tissue evidence="2">Whole body</tissue>
    </source>
</reference>
<evidence type="ECO:0000313" key="2">
    <source>
        <dbReference type="EMBL" id="KPJ08412.1"/>
    </source>
</evidence>
<keyword evidence="3" id="KW-1185">Reference proteome</keyword>
<sequence length="57" mass="6011">MPSTAVLRDVASASPTDPKTYEDALATKCGSRGSVEFTQKGAPTDPRKVSGLFLNCH</sequence>
<dbReference type="InParanoid" id="A0A194QSE9"/>
<gene>
    <name evidence="2" type="ORF">RR48_12165</name>
</gene>
<evidence type="ECO:0000256" key="1">
    <source>
        <dbReference type="SAM" id="MobiDB-lite"/>
    </source>
</evidence>
<protein>
    <submittedName>
        <fullName evidence="2">Uncharacterized protein</fullName>
    </submittedName>
</protein>
<organism evidence="2 3">
    <name type="scientific">Papilio machaon</name>
    <name type="common">Old World swallowtail butterfly</name>
    <dbReference type="NCBI Taxonomy" id="76193"/>
    <lineage>
        <taxon>Eukaryota</taxon>
        <taxon>Metazoa</taxon>
        <taxon>Ecdysozoa</taxon>
        <taxon>Arthropoda</taxon>
        <taxon>Hexapoda</taxon>
        <taxon>Insecta</taxon>
        <taxon>Pterygota</taxon>
        <taxon>Neoptera</taxon>
        <taxon>Endopterygota</taxon>
        <taxon>Lepidoptera</taxon>
        <taxon>Glossata</taxon>
        <taxon>Ditrysia</taxon>
        <taxon>Papilionoidea</taxon>
        <taxon>Papilionidae</taxon>
        <taxon>Papilioninae</taxon>
        <taxon>Papilio</taxon>
    </lineage>
</organism>
<proteinExistence type="predicted"/>
<feature type="region of interest" description="Disordered" evidence="1">
    <location>
        <begin position="1"/>
        <end position="21"/>
    </location>
</feature>
<evidence type="ECO:0000313" key="3">
    <source>
        <dbReference type="Proteomes" id="UP000053240"/>
    </source>
</evidence>